<name>A0A382JS80_9ZZZZ</name>
<dbReference type="AlphaFoldDB" id="A0A382JS80"/>
<gene>
    <name evidence="1" type="ORF">METZ01_LOCUS267450</name>
</gene>
<dbReference type="InterPro" id="IPR008554">
    <property type="entry name" value="Glutaredoxin-like"/>
</dbReference>
<dbReference type="SUPFAM" id="SSF52833">
    <property type="entry name" value="Thioredoxin-like"/>
    <property type="match status" value="1"/>
</dbReference>
<proteinExistence type="predicted"/>
<organism evidence="1">
    <name type="scientific">marine metagenome</name>
    <dbReference type="NCBI Taxonomy" id="408172"/>
    <lineage>
        <taxon>unclassified sequences</taxon>
        <taxon>metagenomes</taxon>
        <taxon>ecological metagenomes</taxon>
    </lineage>
</organism>
<reference evidence="1" key="1">
    <citation type="submission" date="2018-05" db="EMBL/GenBank/DDBJ databases">
        <authorList>
            <person name="Lanie J.A."/>
            <person name="Ng W.-L."/>
            <person name="Kazmierczak K.M."/>
            <person name="Andrzejewski T.M."/>
            <person name="Davidsen T.M."/>
            <person name="Wayne K.J."/>
            <person name="Tettelin H."/>
            <person name="Glass J.I."/>
            <person name="Rusch D."/>
            <person name="Podicherti R."/>
            <person name="Tsui H.-C.T."/>
            <person name="Winkler M.E."/>
        </authorList>
    </citation>
    <scope>NUCLEOTIDE SEQUENCE</scope>
</reference>
<dbReference type="EMBL" id="UINC01075929">
    <property type="protein sequence ID" value="SVC14596.1"/>
    <property type="molecule type" value="Genomic_DNA"/>
</dbReference>
<evidence type="ECO:0000313" key="1">
    <source>
        <dbReference type="EMBL" id="SVC14596.1"/>
    </source>
</evidence>
<evidence type="ECO:0008006" key="2">
    <source>
        <dbReference type="Google" id="ProtNLM"/>
    </source>
</evidence>
<sequence length="87" mass="9895">MASEIIVEILTKQDCALCDEAKKIVTKVLPDYSAQLVITDIESDSALHEKFKERIPVIRINGKESFVYKTHETTLRRKLDSFKEGGL</sequence>
<dbReference type="InterPro" id="IPR036249">
    <property type="entry name" value="Thioredoxin-like_sf"/>
</dbReference>
<dbReference type="Gene3D" id="3.40.30.10">
    <property type="entry name" value="Glutaredoxin"/>
    <property type="match status" value="1"/>
</dbReference>
<protein>
    <recommendedName>
        <fullName evidence="2">Glutaredoxin domain-containing protein</fullName>
    </recommendedName>
</protein>
<dbReference type="Pfam" id="PF05768">
    <property type="entry name" value="Glrx-like"/>
    <property type="match status" value="1"/>
</dbReference>
<accession>A0A382JS80</accession>